<feature type="signal peptide" evidence="1">
    <location>
        <begin position="1"/>
        <end position="22"/>
    </location>
</feature>
<keyword evidence="1" id="KW-0732">Signal</keyword>
<gene>
    <name evidence="2" type="ORF">DGAL_LOCUS9390</name>
</gene>
<dbReference type="OrthoDB" id="6354169at2759"/>
<keyword evidence="3" id="KW-1185">Reference proteome</keyword>
<organism evidence="2 3">
    <name type="scientific">Daphnia galeata</name>
    <dbReference type="NCBI Taxonomy" id="27404"/>
    <lineage>
        <taxon>Eukaryota</taxon>
        <taxon>Metazoa</taxon>
        <taxon>Ecdysozoa</taxon>
        <taxon>Arthropoda</taxon>
        <taxon>Crustacea</taxon>
        <taxon>Branchiopoda</taxon>
        <taxon>Diplostraca</taxon>
        <taxon>Cladocera</taxon>
        <taxon>Anomopoda</taxon>
        <taxon>Daphniidae</taxon>
        <taxon>Daphnia</taxon>
    </lineage>
</organism>
<dbReference type="EMBL" id="CAKKLH010000223">
    <property type="protein sequence ID" value="CAH0106238.1"/>
    <property type="molecule type" value="Genomic_DNA"/>
</dbReference>
<accession>A0A8J2RK11</accession>
<evidence type="ECO:0000256" key="1">
    <source>
        <dbReference type="SAM" id="SignalP"/>
    </source>
</evidence>
<evidence type="ECO:0000313" key="2">
    <source>
        <dbReference type="EMBL" id="CAH0106238.1"/>
    </source>
</evidence>
<dbReference type="Proteomes" id="UP000789390">
    <property type="component" value="Unassembled WGS sequence"/>
</dbReference>
<proteinExistence type="predicted"/>
<evidence type="ECO:0000313" key="3">
    <source>
        <dbReference type="Proteomes" id="UP000789390"/>
    </source>
</evidence>
<comment type="caution">
    <text evidence="2">The sequence shown here is derived from an EMBL/GenBank/DDBJ whole genome shotgun (WGS) entry which is preliminary data.</text>
</comment>
<dbReference type="AlphaFoldDB" id="A0A8J2RK11"/>
<protein>
    <submittedName>
        <fullName evidence="2">Uncharacterized protein</fullName>
    </submittedName>
</protein>
<name>A0A8J2RK11_9CRUS</name>
<sequence>MSFAHSLFIFAVVSAIALTSTANDQELEGPEFYPYKNYFGPKQGGFRQEMMTLSLIIPVRPTRQTIMEWTTSTSKLVCTKYTDAPCSLRTSVIEMSTAERPPRRTARPGRPSTISTVARDESADIIVEEGKGIMIDEDFEGQFSIFPSIVQRVEPTRLPGFPIREARAADPQLMLMYRNRNQDIESGIESDPYKSIVMPINRRYSRPAINFQRQFLQNFWTVTSRSTIVELAVSTSTPVCSTTGPIPQCAINENFRCEKNV</sequence>
<reference evidence="2" key="1">
    <citation type="submission" date="2021-11" db="EMBL/GenBank/DDBJ databases">
        <authorList>
            <person name="Schell T."/>
        </authorList>
    </citation>
    <scope>NUCLEOTIDE SEQUENCE</scope>
    <source>
        <strain evidence="2">M5</strain>
    </source>
</reference>
<feature type="chain" id="PRO_5035326150" evidence="1">
    <location>
        <begin position="23"/>
        <end position="261"/>
    </location>
</feature>